<feature type="transmembrane region" description="Helical" evidence="10">
    <location>
        <begin position="303"/>
        <end position="335"/>
    </location>
</feature>
<keyword evidence="4" id="KW-1003">Cell membrane</keyword>
<feature type="transmembrane region" description="Helical" evidence="10">
    <location>
        <begin position="118"/>
        <end position="139"/>
    </location>
</feature>
<dbReference type="InterPro" id="IPR050222">
    <property type="entry name" value="MATE_MdtK"/>
</dbReference>
<dbReference type="AlphaFoldDB" id="A0A5S5MET6"/>
<proteinExistence type="predicted"/>
<gene>
    <name evidence="11" type="ORF">FIM25_10830</name>
</gene>
<dbReference type="PIRSF" id="PIRSF006603">
    <property type="entry name" value="DinF"/>
    <property type="match status" value="1"/>
</dbReference>
<dbReference type="PANTHER" id="PTHR43298:SF2">
    <property type="entry name" value="FMN_FAD EXPORTER YEEO-RELATED"/>
    <property type="match status" value="1"/>
</dbReference>
<evidence type="ECO:0000256" key="5">
    <source>
        <dbReference type="ARBA" id="ARBA00022692"/>
    </source>
</evidence>
<keyword evidence="6 10" id="KW-1133">Transmembrane helix</keyword>
<feature type="transmembrane region" description="Helical" evidence="10">
    <location>
        <begin position="77"/>
        <end position="98"/>
    </location>
</feature>
<dbReference type="Proteomes" id="UP000321899">
    <property type="component" value="Unassembled WGS sequence"/>
</dbReference>
<evidence type="ECO:0000256" key="2">
    <source>
        <dbReference type="ARBA" id="ARBA00022448"/>
    </source>
</evidence>
<dbReference type="GO" id="GO:0015297">
    <property type="term" value="F:antiporter activity"/>
    <property type="evidence" value="ECO:0007669"/>
    <property type="project" value="UniProtKB-KW"/>
</dbReference>
<evidence type="ECO:0000256" key="10">
    <source>
        <dbReference type="SAM" id="Phobius"/>
    </source>
</evidence>
<feature type="transmembrane region" description="Helical" evidence="10">
    <location>
        <begin position="193"/>
        <end position="213"/>
    </location>
</feature>
<dbReference type="EMBL" id="VDMB01000013">
    <property type="protein sequence ID" value="TYT74256.1"/>
    <property type="molecule type" value="Genomic_DNA"/>
</dbReference>
<evidence type="ECO:0000313" key="11">
    <source>
        <dbReference type="EMBL" id="TYT74256.1"/>
    </source>
</evidence>
<dbReference type="GO" id="GO:0006811">
    <property type="term" value="P:monoatomic ion transport"/>
    <property type="evidence" value="ECO:0007669"/>
    <property type="project" value="UniProtKB-KW"/>
</dbReference>
<feature type="transmembrane region" description="Helical" evidence="10">
    <location>
        <begin position="383"/>
        <end position="405"/>
    </location>
</feature>
<feature type="transmembrane region" description="Helical" evidence="10">
    <location>
        <begin position="417"/>
        <end position="443"/>
    </location>
</feature>
<dbReference type="Pfam" id="PF01554">
    <property type="entry name" value="MatE"/>
    <property type="match status" value="2"/>
</dbReference>
<dbReference type="InterPro" id="IPR048279">
    <property type="entry name" value="MdtK-like"/>
</dbReference>
<feature type="transmembrane region" description="Helical" evidence="10">
    <location>
        <begin position="455"/>
        <end position="478"/>
    </location>
</feature>
<protein>
    <recommendedName>
        <fullName evidence="9">Multidrug-efflux transporter</fullName>
    </recommendedName>
</protein>
<evidence type="ECO:0000256" key="7">
    <source>
        <dbReference type="ARBA" id="ARBA00023065"/>
    </source>
</evidence>
<keyword evidence="8 10" id="KW-0472">Membrane</keyword>
<dbReference type="NCBIfam" id="TIGR00797">
    <property type="entry name" value="matE"/>
    <property type="match status" value="1"/>
</dbReference>
<evidence type="ECO:0000256" key="6">
    <source>
        <dbReference type="ARBA" id="ARBA00022989"/>
    </source>
</evidence>
<feature type="transmembrane region" description="Helical" evidence="10">
    <location>
        <begin position="341"/>
        <end position="362"/>
    </location>
</feature>
<evidence type="ECO:0000313" key="12">
    <source>
        <dbReference type="Proteomes" id="UP000321899"/>
    </source>
</evidence>
<keyword evidence="5 10" id="KW-0812">Transmembrane</keyword>
<feature type="transmembrane region" description="Helical" evidence="10">
    <location>
        <begin position="225"/>
        <end position="249"/>
    </location>
</feature>
<dbReference type="OrthoDB" id="9805232at2"/>
<keyword evidence="3" id="KW-0050">Antiport</keyword>
<evidence type="ECO:0000256" key="8">
    <source>
        <dbReference type="ARBA" id="ARBA00023136"/>
    </source>
</evidence>
<evidence type="ECO:0000256" key="4">
    <source>
        <dbReference type="ARBA" id="ARBA00022475"/>
    </source>
</evidence>
<feature type="transmembrane region" description="Helical" evidence="10">
    <location>
        <begin position="151"/>
        <end position="173"/>
    </location>
</feature>
<evidence type="ECO:0000256" key="3">
    <source>
        <dbReference type="ARBA" id="ARBA00022449"/>
    </source>
</evidence>
<reference evidence="11 12" key="1">
    <citation type="submission" date="2019-06" db="EMBL/GenBank/DDBJ databases">
        <title>Desulfobotulus mexicanus sp. nov., a novel sulfate-reducing bacterium isolated from the sediment of an alkaline crater lake in Mexico.</title>
        <authorList>
            <person name="Hirschler-Rea A."/>
        </authorList>
    </citation>
    <scope>NUCLEOTIDE SEQUENCE [LARGE SCALE GENOMIC DNA]</scope>
    <source>
        <strain evidence="11 12">PAR22N</strain>
    </source>
</reference>
<comment type="subcellular location">
    <subcellularLocation>
        <location evidence="1">Cell membrane</location>
        <topology evidence="1">Multi-pass membrane protein</topology>
    </subcellularLocation>
</comment>
<feature type="transmembrane region" description="Helical" evidence="10">
    <location>
        <begin position="484"/>
        <end position="506"/>
    </location>
</feature>
<dbReference type="GO" id="GO:0005886">
    <property type="term" value="C:plasma membrane"/>
    <property type="evidence" value="ECO:0007669"/>
    <property type="project" value="UniProtKB-SubCell"/>
</dbReference>
<sequence>MISGEKRPSPWVFQPWPVGPLSAAPTGPKSIGLFLKPSTRENFFCIYRISICKYKRFVVEIKHASGRSRIFFVESSALLRLAIPVWIGQLAFSAAGFVDTLMSGRVGAVDLAGVAMGASTWVPVLFGLNGLLLAVSPMVAQLVGAGRKSEIVDVVHHGLLLAFIMGIIIGLLLQCMQPVLRFMGAPADVIAVTLLYLKGLGLGVPAMAGYLVFKSFSEAMGDTRPQMLISIVGLFCNVALNFLFIYGGFGIPAMGGAGCGWASGLTFWIMFLAMGIYLGRARFYRSLGWLRRPRFRGRLLKDILRLGGPIGLTLFMEASIFGCITLFIGGLGAIAVAGHQVAMNISGLIYTIPLSLATAVTVRVGQAVGRKSIRDAMATAWSGMGLAFLIAGITLTCTLVFRYWLVALYTPDGAVQAMAAGLLVLGALYQLSDAVMTASLGALRGFKDTAVPMRLTFVAYWGVAMPLGYMLGMTDIFLPRMGAAGFWISLITGLTLAACFLLLRLLRVQKKPL</sequence>
<accession>A0A5S5MET6</accession>
<dbReference type="GO" id="GO:0042910">
    <property type="term" value="F:xenobiotic transmembrane transporter activity"/>
    <property type="evidence" value="ECO:0007669"/>
    <property type="project" value="InterPro"/>
</dbReference>
<keyword evidence="7" id="KW-0406">Ion transport</keyword>
<dbReference type="CDD" id="cd13131">
    <property type="entry name" value="MATE_NorM_like"/>
    <property type="match status" value="1"/>
</dbReference>
<evidence type="ECO:0000256" key="9">
    <source>
        <dbReference type="ARBA" id="ARBA00031636"/>
    </source>
</evidence>
<comment type="caution">
    <text evidence="11">The sequence shown here is derived from an EMBL/GenBank/DDBJ whole genome shotgun (WGS) entry which is preliminary data.</text>
</comment>
<organism evidence="11 12">
    <name type="scientific">Desulfobotulus mexicanus</name>
    <dbReference type="NCBI Taxonomy" id="2586642"/>
    <lineage>
        <taxon>Bacteria</taxon>
        <taxon>Pseudomonadati</taxon>
        <taxon>Thermodesulfobacteriota</taxon>
        <taxon>Desulfobacteria</taxon>
        <taxon>Desulfobacterales</taxon>
        <taxon>Desulfobacteraceae</taxon>
        <taxon>Desulfobotulus</taxon>
    </lineage>
</organism>
<evidence type="ECO:0000256" key="1">
    <source>
        <dbReference type="ARBA" id="ARBA00004651"/>
    </source>
</evidence>
<name>A0A5S5MET6_9BACT</name>
<feature type="transmembrane region" description="Helical" evidence="10">
    <location>
        <begin position="261"/>
        <end position="283"/>
    </location>
</feature>
<keyword evidence="12" id="KW-1185">Reference proteome</keyword>
<keyword evidence="2" id="KW-0813">Transport</keyword>
<dbReference type="PANTHER" id="PTHR43298">
    <property type="entry name" value="MULTIDRUG RESISTANCE PROTEIN NORM-RELATED"/>
    <property type="match status" value="1"/>
</dbReference>
<dbReference type="InterPro" id="IPR002528">
    <property type="entry name" value="MATE_fam"/>
</dbReference>